<dbReference type="AlphaFoldDB" id="A0A2B7ZJV5"/>
<protein>
    <submittedName>
        <fullName evidence="1">Uncharacterized protein</fullName>
    </submittedName>
</protein>
<evidence type="ECO:0000313" key="1">
    <source>
        <dbReference type="EMBL" id="PGH33107.1"/>
    </source>
</evidence>
<gene>
    <name evidence="1" type="ORF">GX50_04090</name>
</gene>
<evidence type="ECO:0000313" key="2">
    <source>
        <dbReference type="Proteomes" id="UP000226031"/>
    </source>
</evidence>
<name>A0A2B7ZJV5_9EURO</name>
<dbReference type="Proteomes" id="UP000226031">
    <property type="component" value="Unassembled WGS sequence"/>
</dbReference>
<comment type="caution">
    <text evidence="1">The sequence shown here is derived from an EMBL/GenBank/DDBJ whole genome shotgun (WGS) entry which is preliminary data.</text>
</comment>
<accession>A0A2B7ZJV5</accession>
<organism evidence="1 2">
    <name type="scientific">[Emmonsia] crescens</name>
    <dbReference type="NCBI Taxonomy" id="73230"/>
    <lineage>
        <taxon>Eukaryota</taxon>
        <taxon>Fungi</taxon>
        <taxon>Dikarya</taxon>
        <taxon>Ascomycota</taxon>
        <taxon>Pezizomycotina</taxon>
        <taxon>Eurotiomycetes</taxon>
        <taxon>Eurotiomycetidae</taxon>
        <taxon>Onygenales</taxon>
        <taxon>Ajellomycetaceae</taxon>
        <taxon>Emergomyces</taxon>
    </lineage>
</organism>
<reference evidence="1 2" key="1">
    <citation type="submission" date="2017-10" db="EMBL/GenBank/DDBJ databases">
        <title>Comparative genomics in systemic dimorphic fungi from Ajellomycetaceae.</title>
        <authorList>
            <person name="Munoz J.F."/>
            <person name="Mcewen J.G."/>
            <person name="Clay O.K."/>
            <person name="Cuomo C.A."/>
        </authorList>
    </citation>
    <scope>NUCLEOTIDE SEQUENCE [LARGE SCALE GENOMIC DNA]</scope>
    <source>
        <strain evidence="1 2">UAMH4076</strain>
    </source>
</reference>
<keyword evidence="2" id="KW-1185">Reference proteome</keyword>
<sequence length="85" mass="9348">MEDTAATNYKLTVDTAESNEQGMIKAHAAARLLSLLLVAFGSTCRHADLFPFADGLKRFHHTILADLHDVDMHSLKKVDTGLARL</sequence>
<proteinExistence type="predicted"/>
<dbReference type="EMBL" id="PDND01000072">
    <property type="protein sequence ID" value="PGH33107.1"/>
    <property type="molecule type" value="Genomic_DNA"/>
</dbReference>